<protein>
    <submittedName>
        <fullName evidence="2">Uncharacterized protein</fullName>
    </submittedName>
</protein>
<feature type="transmembrane region" description="Helical" evidence="1">
    <location>
        <begin position="25"/>
        <end position="46"/>
    </location>
</feature>
<keyword evidence="1" id="KW-0812">Transmembrane</keyword>
<reference evidence="3" key="1">
    <citation type="submission" date="2016-10" db="EMBL/GenBank/DDBJ databases">
        <authorList>
            <person name="Varghese N."/>
            <person name="Submissions S."/>
        </authorList>
    </citation>
    <scope>NUCLEOTIDE SEQUENCE [LARGE SCALE GENOMIC DNA]</scope>
    <source>
        <strain evidence="3">DSM 11005</strain>
    </source>
</reference>
<evidence type="ECO:0000313" key="3">
    <source>
        <dbReference type="Proteomes" id="UP000198943"/>
    </source>
</evidence>
<gene>
    <name evidence="2" type="ORF">SAMN04487864_101153</name>
</gene>
<dbReference type="EMBL" id="FMYW01000001">
    <property type="protein sequence ID" value="SDB96264.1"/>
    <property type="molecule type" value="Genomic_DNA"/>
</dbReference>
<dbReference type="Proteomes" id="UP000198943">
    <property type="component" value="Unassembled WGS sequence"/>
</dbReference>
<dbReference type="AlphaFoldDB" id="A0A1G6HPZ0"/>
<name>A0A1G6HPZ0_9FIRM</name>
<keyword evidence="3" id="KW-1185">Reference proteome</keyword>
<keyword evidence="1" id="KW-1133">Transmembrane helix</keyword>
<proteinExistence type="predicted"/>
<evidence type="ECO:0000256" key="1">
    <source>
        <dbReference type="SAM" id="Phobius"/>
    </source>
</evidence>
<keyword evidence="1" id="KW-0472">Membrane</keyword>
<sequence>MIQEGILQCYALAILIFLLRRCPEFVTGFGFGFLYMIIISVVYYLMNKR</sequence>
<accession>A0A1G6HPZ0</accession>
<organism evidence="2 3">
    <name type="scientific">Succiniclasticum ruminis</name>
    <dbReference type="NCBI Taxonomy" id="40841"/>
    <lineage>
        <taxon>Bacteria</taxon>
        <taxon>Bacillati</taxon>
        <taxon>Bacillota</taxon>
        <taxon>Negativicutes</taxon>
        <taxon>Acidaminococcales</taxon>
        <taxon>Acidaminococcaceae</taxon>
        <taxon>Succiniclasticum</taxon>
    </lineage>
</organism>
<evidence type="ECO:0000313" key="2">
    <source>
        <dbReference type="EMBL" id="SDB96264.1"/>
    </source>
</evidence>
<dbReference type="RefSeq" id="WP_176760336.1">
    <property type="nucleotide sequence ID" value="NZ_FMYW01000001.1"/>
</dbReference>